<name>A0A5C2RRL6_9APHY</name>
<dbReference type="InterPro" id="IPR017972">
    <property type="entry name" value="Cyt_P450_CS"/>
</dbReference>
<dbReference type="PROSITE" id="PS00086">
    <property type="entry name" value="CYTOCHROME_P450"/>
    <property type="match status" value="1"/>
</dbReference>
<keyword evidence="7 13" id="KW-0479">Metal-binding</keyword>
<keyword evidence="12 15" id="KW-0472">Membrane</keyword>
<keyword evidence="11 14" id="KW-0503">Monooxygenase</keyword>
<evidence type="ECO:0000256" key="1">
    <source>
        <dbReference type="ARBA" id="ARBA00001971"/>
    </source>
</evidence>
<dbReference type="InterPro" id="IPR050364">
    <property type="entry name" value="Cytochrome_P450_fung"/>
</dbReference>
<evidence type="ECO:0000256" key="15">
    <source>
        <dbReference type="SAM" id="Phobius"/>
    </source>
</evidence>
<dbReference type="GO" id="GO:0016020">
    <property type="term" value="C:membrane"/>
    <property type="evidence" value="ECO:0007669"/>
    <property type="project" value="UniProtKB-SubCell"/>
</dbReference>
<evidence type="ECO:0000256" key="8">
    <source>
        <dbReference type="ARBA" id="ARBA00022989"/>
    </source>
</evidence>
<feature type="binding site" description="axial binding residue" evidence="13">
    <location>
        <position position="443"/>
    </location>
    <ligand>
        <name>heme</name>
        <dbReference type="ChEBI" id="CHEBI:30413"/>
    </ligand>
    <ligandPart>
        <name>Fe</name>
        <dbReference type="ChEBI" id="CHEBI:18248"/>
    </ligandPart>
</feature>
<evidence type="ECO:0000256" key="4">
    <source>
        <dbReference type="ARBA" id="ARBA00010617"/>
    </source>
</evidence>
<dbReference type="AlphaFoldDB" id="A0A5C2RRL6"/>
<evidence type="ECO:0000256" key="6">
    <source>
        <dbReference type="ARBA" id="ARBA00022692"/>
    </source>
</evidence>
<keyword evidence="6 15" id="KW-0812">Transmembrane</keyword>
<dbReference type="GO" id="GO:0005506">
    <property type="term" value="F:iron ion binding"/>
    <property type="evidence" value="ECO:0007669"/>
    <property type="project" value="InterPro"/>
</dbReference>
<accession>A0A5C2RRL6</accession>
<dbReference type="Pfam" id="PF00067">
    <property type="entry name" value="p450"/>
    <property type="match status" value="1"/>
</dbReference>
<evidence type="ECO:0000256" key="7">
    <source>
        <dbReference type="ARBA" id="ARBA00022723"/>
    </source>
</evidence>
<dbReference type="InterPro" id="IPR002401">
    <property type="entry name" value="Cyt_P450_E_grp-I"/>
</dbReference>
<dbReference type="GO" id="GO:0020037">
    <property type="term" value="F:heme binding"/>
    <property type="evidence" value="ECO:0007669"/>
    <property type="project" value="InterPro"/>
</dbReference>
<keyword evidence="5 13" id="KW-0349">Heme</keyword>
<comment type="similarity">
    <text evidence="4 14">Belongs to the cytochrome P450 family.</text>
</comment>
<keyword evidence="8 15" id="KW-1133">Transmembrane helix</keyword>
<dbReference type="EMBL" id="ML122308">
    <property type="protein sequence ID" value="RPD54282.1"/>
    <property type="molecule type" value="Genomic_DNA"/>
</dbReference>
<dbReference type="STRING" id="1328759.A0A5C2RRL6"/>
<dbReference type="Proteomes" id="UP000313359">
    <property type="component" value="Unassembled WGS sequence"/>
</dbReference>
<dbReference type="PANTHER" id="PTHR46300">
    <property type="entry name" value="P450, PUTATIVE (EUROFUNG)-RELATED-RELATED"/>
    <property type="match status" value="1"/>
</dbReference>
<keyword evidence="9 14" id="KW-0560">Oxidoreductase</keyword>
<dbReference type="CDD" id="cd11065">
    <property type="entry name" value="CYP64-like"/>
    <property type="match status" value="1"/>
</dbReference>
<organism evidence="16 17">
    <name type="scientific">Lentinus tigrinus ALCF2SS1-6</name>
    <dbReference type="NCBI Taxonomy" id="1328759"/>
    <lineage>
        <taxon>Eukaryota</taxon>
        <taxon>Fungi</taxon>
        <taxon>Dikarya</taxon>
        <taxon>Basidiomycota</taxon>
        <taxon>Agaricomycotina</taxon>
        <taxon>Agaricomycetes</taxon>
        <taxon>Polyporales</taxon>
        <taxon>Polyporaceae</taxon>
        <taxon>Lentinus</taxon>
    </lineage>
</organism>
<dbReference type="GO" id="GO:0004497">
    <property type="term" value="F:monooxygenase activity"/>
    <property type="evidence" value="ECO:0007669"/>
    <property type="project" value="UniProtKB-KW"/>
</dbReference>
<sequence length="522" mass="59056">MHGLLSHVEDNASVLTFGLSILVFAIVWSSRRRHLPFPPGPRRRFLIGNIPDIPREFEHLHFDAMSKKYGDVVYLDAFGMPLILLGTQHAATDLLERRSAKYSDRKFSLTSSSRTGFSWFFAVNPYGLKWRKARRAFSETMNANAVAQYRSVGERGIRRYLLRLLEDPEKYRSNALYMFNATIIAVAYGLDVHASSENDKYVQIAEQTMRSFNIAFTLGDYHVEQFPFLRHLPSWFPLASFKRKLPEWSADARRLRDEPWDAAMKALNEGSAAPSMASILTGDANTEEEITIAKGACASAYAAGADTMFATFTMFLAAMVLFPETQRLAQAELDSVVGADRLPTIHDKAQLPYLSALLVEVFRWQPVVPTGVPHLAMEEDEYKGYRIPAGAVIITNPWAYSRDPNVYPDPNEFKPERYLKDGRFDLGERDPSAFVFGYGRRVCPGRYFAEELLFTTIASILHCFDISGPHDKDGSQVKFELKFIDVSPLLPQEFECHIRPRSATAEGLIRMICSESELTSIN</sequence>
<comment type="subcellular location">
    <subcellularLocation>
        <location evidence="2">Membrane</location>
        <topology evidence="2">Single-pass membrane protein</topology>
    </subcellularLocation>
</comment>
<evidence type="ECO:0000313" key="17">
    <source>
        <dbReference type="Proteomes" id="UP000313359"/>
    </source>
</evidence>
<evidence type="ECO:0000256" key="14">
    <source>
        <dbReference type="RuleBase" id="RU000461"/>
    </source>
</evidence>
<dbReference type="Gene3D" id="1.10.630.10">
    <property type="entry name" value="Cytochrome P450"/>
    <property type="match status" value="1"/>
</dbReference>
<evidence type="ECO:0000256" key="10">
    <source>
        <dbReference type="ARBA" id="ARBA00023004"/>
    </source>
</evidence>
<evidence type="ECO:0000256" key="9">
    <source>
        <dbReference type="ARBA" id="ARBA00023002"/>
    </source>
</evidence>
<evidence type="ECO:0000313" key="16">
    <source>
        <dbReference type="EMBL" id="RPD54282.1"/>
    </source>
</evidence>
<evidence type="ECO:0000256" key="11">
    <source>
        <dbReference type="ARBA" id="ARBA00023033"/>
    </source>
</evidence>
<dbReference type="PRINTS" id="PR00463">
    <property type="entry name" value="EP450I"/>
</dbReference>
<evidence type="ECO:0000256" key="3">
    <source>
        <dbReference type="ARBA" id="ARBA00005179"/>
    </source>
</evidence>
<proteinExistence type="inferred from homology"/>
<keyword evidence="10 13" id="KW-0408">Iron</keyword>
<keyword evidence="17" id="KW-1185">Reference proteome</keyword>
<comment type="pathway">
    <text evidence="3">Secondary metabolite biosynthesis.</text>
</comment>
<dbReference type="PANTHER" id="PTHR46300:SF7">
    <property type="entry name" value="P450, PUTATIVE (EUROFUNG)-RELATED"/>
    <property type="match status" value="1"/>
</dbReference>
<feature type="transmembrane region" description="Helical" evidence="15">
    <location>
        <begin position="12"/>
        <end position="29"/>
    </location>
</feature>
<dbReference type="SUPFAM" id="SSF48264">
    <property type="entry name" value="Cytochrome P450"/>
    <property type="match status" value="1"/>
</dbReference>
<dbReference type="InterPro" id="IPR036396">
    <property type="entry name" value="Cyt_P450_sf"/>
</dbReference>
<evidence type="ECO:0000256" key="2">
    <source>
        <dbReference type="ARBA" id="ARBA00004167"/>
    </source>
</evidence>
<evidence type="ECO:0000256" key="5">
    <source>
        <dbReference type="ARBA" id="ARBA00022617"/>
    </source>
</evidence>
<evidence type="ECO:0000256" key="12">
    <source>
        <dbReference type="ARBA" id="ARBA00023136"/>
    </source>
</evidence>
<dbReference type="InterPro" id="IPR001128">
    <property type="entry name" value="Cyt_P450"/>
</dbReference>
<reference evidence="16" key="1">
    <citation type="journal article" date="2018" name="Genome Biol. Evol.">
        <title>Genomics and development of Lentinus tigrinus, a white-rot wood-decaying mushroom with dimorphic fruiting bodies.</title>
        <authorList>
            <person name="Wu B."/>
            <person name="Xu Z."/>
            <person name="Knudson A."/>
            <person name="Carlson A."/>
            <person name="Chen N."/>
            <person name="Kovaka S."/>
            <person name="LaButti K."/>
            <person name="Lipzen A."/>
            <person name="Pennachio C."/>
            <person name="Riley R."/>
            <person name="Schakwitz W."/>
            <person name="Umezawa K."/>
            <person name="Ohm R.A."/>
            <person name="Grigoriev I.V."/>
            <person name="Nagy L.G."/>
            <person name="Gibbons J."/>
            <person name="Hibbett D."/>
        </authorList>
    </citation>
    <scope>NUCLEOTIDE SEQUENCE [LARGE SCALE GENOMIC DNA]</scope>
    <source>
        <strain evidence="16">ALCF2SS1-6</strain>
    </source>
</reference>
<protein>
    <submittedName>
        <fullName evidence="16">Cytochrome P450</fullName>
    </submittedName>
</protein>
<gene>
    <name evidence="16" type="ORF">L227DRAFT_511944</name>
</gene>
<comment type="cofactor">
    <cofactor evidence="1 13">
        <name>heme</name>
        <dbReference type="ChEBI" id="CHEBI:30413"/>
    </cofactor>
</comment>
<dbReference type="OrthoDB" id="2789670at2759"/>
<dbReference type="GO" id="GO:0016705">
    <property type="term" value="F:oxidoreductase activity, acting on paired donors, with incorporation or reduction of molecular oxygen"/>
    <property type="evidence" value="ECO:0007669"/>
    <property type="project" value="InterPro"/>
</dbReference>
<evidence type="ECO:0000256" key="13">
    <source>
        <dbReference type="PIRSR" id="PIRSR602401-1"/>
    </source>
</evidence>